<feature type="domain" description="Septin-type G" evidence="1">
    <location>
        <begin position="106"/>
        <end position="164"/>
    </location>
</feature>
<evidence type="ECO:0000313" key="3">
    <source>
        <dbReference type="Proteomes" id="UP000594454"/>
    </source>
</evidence>
<dbReference type="Proteomes" id="UP000594454">
    <property type="component" value="Chromosome 1"/>
</dbReference>
<dbReference type="GO" id="GO:0005525">
    <property type="term" value="F:GTP binding"/>
    <property type="evidence" value="ECO:0007669"/>
    <property type="project" value="InterPro"/>
</dbReference>
<dbReference type="InterPro" id="IPR027417">
    <property type="entry name" value="P-loop_NTPase"/>
</dbReference>
<name>A0A7R8UEL2_HERIL</name>
<dbReference type="AlphaFoldDB" id="A0A7R8UEL2"/>
<dbReference type="InterPro" id="IPR030379">
    <property type="entry name" value="G_SEPTIN_dom"/>
</dbReference>
<gene>
    <name evidence="2" type="ORF">HERILL_LOCUS2362</name>
</gene>
<proteinExistence type="predicted"/>
<dbReference type="Gene3D" id="3.40.50.300">
    <property type="entry name" value="P-loop containing nucleotide triphosphate hydrolases"/>
    <property type="match status" value="1"/>
</dbReference>
<dbReference type="InParanoid" id="A0A7R8UEL2"/>
<accession>A0A7R8UEL2</accession>
<keyword evidence="3" id="KW-1185">Reference proteome</keyword>
<reference evidence="2 3" key="1">
    <citation type="submission" date="2020-11" db="EMBL/GenBank/DDBJ databases">
        <authorList>
            <person name="Wallbank WR R."/>
            <person name="Pardo Diaz C."/>
            <person name="Kozak K."/>
            <person name="Martin S."/>
            <person name="Jiggins C."/>
            <person name="Moest M."/>
            <person name="Warren A I."/>
            <person name="Generalovic N T."/>
            <person name="Byers J.R.P. K."/>
            <person name="Montejo-Kovacevich G."/>
            <person name="Yen C E."/>
        </authorList>
    </citation>
    <scope>NUCLEOTIDE SEQUENCE [LARGE SCALE GENOMIC DNA]</scope>
</reference>
<evidence type="ECO:0000259" key="1">
    <source>
        <dbReference type="Pfam" id="PF00735"/>
    </source>
</evidence>
<evidence type="ECO:0000313" key="2">
    <source>
        <dbReference type="EMBL" id="CAD7079129.1"/>
    </source>
</evidence>
<protein>
    <recommendedName>
        <fullName evidence="1">Septin-type G domain-containing protein</fullName>
    </recommendedName>
</protein>
<dbReference type="Pfam" id="PF00735">
    <property type="entry name" value="Septin"/>
    <property type="match status" value="1"/>
</dbReference>
<organism evidence="2 3">
    <name type="scientific">Hermetia illucens</name>
    <name type="common">Black soldier fly</name>
    <dbReference type="NCBI Taxonomy" id="343691"/>
    <lineage>
        <taxon>Eukaryota</taxon>
        <taxon>Metazoa</taxon>
        <taxon>Ecdysozoa</taxon>
        <taxon>Arthropoda</taxon>
        <taxon>Hexapoda</taxon>
        <taxon>Insecta</taxon>
        <taxon>Pterygota</taxon>
        <taxon>Neoptera</taxon>
        <taxon>Endopterygota</taxon>
        <taxon>Diptera</taxon>
        <taxon>Brachycera</taxon>
        <taxon>Stratiomyomorpha</taxon>
        <taxon>Stratiomyidae</taxon>
        <taxon>Hermetiinae</taxon>
        <taxon>Hermetia</taxon>
    </lineage>
</organism>
<dbReference type="EMBL" id="LR899009">
    <property type="protein sequence ID" value="CAD7079129.1"/>
    <property type="molecule type" value="Genomic_DNA"/>
</dbReference>
<sequence length="176" mass="20483">MKVSKCLLKVCEQFGKFEFLRKGGWRKSIIKRIQLPLQTAREICNDNINQLSPIRLSKERIEEGFKLYLDTVVSLARIKNKIASRDVYYNIHHVRTMAKGKCHLMFSGTMNVVLVISKADSQTRKEIQRLQTSILQEIENGVKIYLNCNNDEVEDYKEQIKQLTETDLSTMQVMVL</sequence>